<dbReference type="InterPro" id="IPR041698">
    <property type="entry name" value="Methyltransf_25"/>
</dbReference>
<dbReference type="GO" id="GO:0032259">
    <property type="term" value="P:methylation"/>
    <property type="evidence" value="ECO:0007669"/>
    <property type="project" value="UniProtKB-KW"/>
</dbReference>
<keyword evidence="3" id="KW-1185">Reference proteome</keyword>
<evidence type="ECO:0000259" key="1">
    <source>
        <dbReference type="Pfam" id="PF13649"/>
    </source>
</evidence>
<dbReference type="SUPFAM" id="SSF53335">
    <property type="entry name" value="S-adenosyl-L-methionine-dependent methyltransferases"/>
    <property type="match status" value="1"/>
</dbReference>
<dbReference type="RefSeq" id="WP_123847707.1">
    <property type="nucleotide sequence ID" value="NZ_RPDH01000002.1"/>
</dbReference>
<sequence length="207" mass="23335">MQQKWDERYKAPAFAYGKEPNVFFKEWLGRCRPGTILMPADGEGRNGVYAAQEGWNVTSFDLSDEGRAKALQLAKERDVHIRYITGDFEHLDFEAASFDAVGLIYAHFPAGQKSSFHRKLDGYLQPGGIVIFEAFSKRHIHFSHQNPKVGGPKDIGELFSIKEIATDFAGYEQLLLEEREIQLNEGLYHIGTGSVIRFVGRKPAKNG</sequence>
<name>A0A3N4PJ41_9BACT</name>
<feature type="domain" description="Methyltransferase" evidence="1">
    <location>
        <begin position="40"/>
        <end position="128"/>
    </location>
</feature>
<dbReference type="CDD" id="cd02440">
    <property type="entry name" value="AdoMet_MTases"/>
    <property type="match status" value="1"/>
</dbReference>
<proteinExistence type="predicted"/>
<gene>
    <name evidence="2" type="ORF">EGT74_16890</name>
</gene>
<organism evidence="2 3">
    <name type="scientific">Chitinophaga lutea</name>
    <dbReference type="NCBI Taxonomy" id="2488634"/>
    <lineage>
        <taxon>Bacteria</taxon>
        <taxon>Pseudomonadati</taxon>
        <taxon>Bacteroidota</taxon>
        <taxon>Chitinophagia</taxon>
        <taxon>Chitinophagales</taxon>
        <taxon>Chitinophagaceae</taxon>
        <taxon>Chitinophaga</taxon>
    </lineage>
</organism>
<comment type="caution">
    <text evidence="2">The sequence shown here is derived from an EMBL/GenBank/DDBJ whole genome shotgun (WGS) entry which is preliminary data.</text>
</comment>
<keyword evidence="2" id="KW-0808">Transferase</keyword>
<dbReference type="OrthoDB" id="9804312at2"/>
<dbReference type="AlphaFoldDB" id="A0A3N4PJ41"/>
<evidence type="ECO:0000313" key="3">
    <source>
        <dbReference type="Proteomes" id="UP000278351"/>
    </source>
</evidence>
<reference evidence="2 3" key="1">
    <citation type="submission" date="2018-11" db="EMBL/GenBank/DDBJ databases">
        <title>Chitinophaga lutea sp.nov., isolate from arsenic contaminated soil.</title>
        <authorList>
            <person name="Zong Y."/>
        </authorList>
    </citation>
    <scope>NUCLEOTIDE SEQUENCE [LARGE SCALE GENOMIC DNA]</scope>
    <source>
        <strain evidence="2 3">ZY74</strain>
    </source>
</reference>
<dbReference type="Gene3D" id="3.40.50.150">
    <property type="entry name" value="Vaccinia Virus protein VP39"/>
    <property type="match status" value="1"/>
</dbReference>
<dbReference type="Proteomes" id="UP000278351">
    <property type="component" value="Unassembled WGS sequence"/>
</dbReference>
<protein>
    <submittedName>
        <fullName evidence="2">Class I SAM-dependent methyltransferase</fullName>
    </submittedName>
</protein>
<dbReference type="Pfam" id="PF13649">
    <property type="entry name" value="Methyltransf_25"/>
    <property type="match status" value="1"/>
</dbReference>
<dbReference type="EMBL" id="RPDH01000002">
    <property type="protein sequence ID" value="RPE08712.1"/>
    <property type="molecule type" value="Genomic_DNA"/>
</dbReference>
<evidence type="ECO:0000313" key="2">
    <source>
        <dbReference type="EMBL" id="RPE08712.1"/>
    </source>
</evidence>
<dbReference type="GO" id="GO:0008168">
    <property type="term" value="F:methyltransferase activity"/>
    <property type="evidence" value="ECO:0007669"/>
    <property type="project" value="UniProtKB-KW"/>
</dbReference>
<keyword evidence="2" id="KW-0489">Methyltransferase</keyword>
<accession>A0A3N4PJ41</accession>
<dbReference type="InterPro" id="IPR029063">
    <property type="entry name" value="SAM-dependent_MTases_sf"/>
</dbReference>